<keyword evidence="3" id="KW-1133">Transmembrane helix</keyword>
<feature type="transmembrane region" description="Helical" evidence="3">
    <location>
        <begin position="6"/>
        <end position="31"/>
    </location>
</feature>
<evidence type="ECO:0000256" key="3">
    <source>
        <dbReference type="SAM" id="Phobius"/>
    </source>
</evidence>
<evidence type="ECO:0000313" key="7">
    <source>
        <dbReference type="Proteomes" id="UP000192335"/>
    </source>
</evidence>
<dbReference type="PANTHER" id="PTHR37042">
    <property type="entry name" value="OUTER MEMBRANE PROTEIN RV1973"/>
    <property type="match status" value="1"/>
</dbReference>
<dbReference type="EMBL" id="UPHL01000113">
    <property type="protein sequence ID" value="VAZ85124.1"/>
    <property type="molecule type" value="Genomic_DNA"/>
</dbReference>
<dbReference type="EMBL" id="MWQA01000001">
    <property type="protein sequence ID" value="ORC06394.1"/>
    <property type="molecule type" value="Genomic_DNA"/>
</dbReference>
<evidence type="ECO:0000313" key="8">
    <source>
        <dbReference type="Proteomes" id="UP000271464"/>
    </source>
</evidence>
<proteinExistence type="predicted"/>
<comment type="caution">
    <text evidence="4">The sequence shown here is derived from an EMBL/GenBank/DDBJ whole genome shotgun (WGS) entry which is preliminary data.</text>
</comment>
<dbReference type="GO" id="GO:0016020">
    <property type="term" value="C:membrane"/>
    <property type="evidence" value="ECO:0007669"/>
    <property type="project" value="UniProtKB-SubCell"/>
</dbReference>
<evidence type="ECO:0000313" key="9">
    <source>
        <dbReference type="Proteomes" id="UP000279331"/>
    </source>
</evidence>
<dbReference type="Proteomes" id="UP000271464">
    <property type="component" value="Unassembled WGS sequence"/>
</dbReference>
<dbReference type="OrthoDB" id="5192320at2"/>
<protein>
    <recommendedName>
        <fullName evidence="10">Twin-arginine translocation pathway signal</fullName>
    </recommendedName>
</protein>
<name>A0A1X0L6I0_9MYCO</name>
<dbReference type="EMBL" id="UPHM01000107">
    <property type="protein sequence ID" value="VAZ97598.1"/>
    <property type="molecule type" value="Genomic_DNA"/>
</dbReference>
<dbReference type="Proteomes" id="UP000279331">
    <property type="component" value="Unassembled WGS sequence"/>
</dbReference>
<dbReference type="RefSeq" id="WP_075545532.1">
    <property type="nucleotide sequence ID" value="NZ_CADEAW010000046.1"/>
</dbReference>
<keyword evidence="2 3" id="KW-0472">Membrane</keyword>
<keyword evidence="3" id="KW-0812">Transmembrane</keyword>
<reference evidence="4 7" key="1">
    <citation type="submission" date="2017-02" db="EMBL/GenBank/DDBJ databases">
        <title>Mycobacterium kansasii genomes.</title>
        <authorList>
            <person name="Borowka P."/>
            <person name="Strapagiel D."/>
            <person name="Marciniak B."/>
            <person name="Lach J."/>
            <person name="Bakula Z."/>
            <person name="Van Ingen J."/>
            <person name="Safianowska A."/>
            <person name="Brzostek A."/>
            <person name="Dziadek J."/>
            <person name="Jagielski T."/>
        </authorList>
    </citation>
    <scope>NUCLEOTIDE SEQUENCE [LARGE SCALE GENOMIC DNA]</scope>
    <source>
        <strain evidence="4 7">12MK</strain>
    </source>
</reference>
<comment type="subcellular location">
    <subcellularLocation>
        <location evidence="1">Membrane</location>
    </subcellularLocation>
</comment>
<accession>A0A1X0L6I0</accession>
<reference evidence="8 9" key="2">
    <citation type="submission" date="2018-09" db="EMBL/GenBank/DDBJ databases">
        <authorList>
            <person name="Tagini F."/>
        </authorList>
    </citation>
    <scope>NUCLEOTIDE SEQUENCE [LARGE SCALE GENOMIC DNA]</scope>
    <source>
        <strain evidence="6 8">MK4</strain>
        <strain evidence="5 9">MK42</strain>
    </source>
</reference>
<evidence type="ECO:0000313" key="5">
    <source>
        <dbReference type="EMBL" id="VAZ85124.1"/>
    </source>
</evidence>
<dbReference type="PANTHER" id="PTHR37042:SF4">
    <property type="entry name" value="OUTER MEMBRANE PROTEIN RV1973"/>
    <property type="match status" value="1"/>
</dbReference>
<keyword evidence="8" id="KW-1185">Reference proteome</keyword>
<evidence type="ECO:0008006" key="10">
    <source>
        <dbReference type="Google" id="ProtNLM"/>
    </source>
</evidence>
<evidence type="ECO:0000256" key="2">
    <source>
        <dbReference type="ARBA" id="ARBA00023136"/>
    </source>
</evidence>
<sequence length="165" mass="17404">MTRRVVWWAVVAALILATLAAGALGGGLMLVKNRGLPANRAANRHAVLEVAKADVAKVLTYTADTVEQDTRAAEEVLTGAFLDYYRQFARQQVIPAARTNGTTATATVTHAGVESLTADKASILLFVDQSTTSRGKPAPVVTASSVRAGLTKVSGKWLIDSMNPI</sequence>
<evidence type="ECO:0000313" key="6">
    <source>
        <dbReference type="EMBL" id="VAZ97598.1"/>
    </source>
</evidence>
<organism evidence="4 7">
    <name type="scientific">Mycobacterium persicum</name>
    <dbReference type="NCBI Taxonomy" id="1487726"/>
    <lineage>
        <taxon>Bacteria</taxon>
        <taxon>Bacillati</taxon>
        <taxon>Actinomycetota</taxon>
        <taxon>Actinomycetes</taxon>
        <taxon>Mycobacteriales</taxon>
        <taxon>Mycobacteriaceae</taxon>
        <taxon>Mycobacterium</taxon>
    </lineage>
</organism>
<evidence type="ECO:0000256" key="1">
    <source>
        <dbReference type="ARBA" id="ARBA00004370"/>
    </source>
</evidence>
<dbReference type="Proteomes" id="UP000192335">
    <property type="component" value="Unassembled WGS sequence"/>
</dbReference>
<dbReference type="AlphaFoldDB" id="A0A1X0L6I0"/>
<gene>
    <name evidence="4" type="ORF">B4U45_06870</name>
    <name evidence="5" type="ORF">LAUMK42_03957</name>
    <name evidence="6" type="ORF">LAUMK4_03888</name>
</gene>
<dbReference type="GeneID" id="66597029"/>
<evidence type="ECO:0000313" key="4">
    <source>
        <dbReference type="EMBL" id="ORC06394.1"/>
    </source>
</evidence>